<evidence type="ECO:0008006" key="5">
    <source>
        <dbReference type="Google" id="ProtNLM"/>
    </source>
</evidence>
<keyword evidence="2" id="KW-0812">Transmembrane</keyword>
<dbReference type="EMBL" id="CP001683">
    <property type="protein sequence ID" value="ACU97490.1"/>
    <property type="molecule type" value="Genomic_DNA"/>
</dbReference>
<dbReference type="STRING" id="471857.Svir_24960"/>
<sequence length="163" mass="17413">MREPGGHARSRLGLQHWPRSRATFVVILMGLMLCGVAASLWLSTQAIADSYRLERLREQNAQLAEHAEQLRREVGQLQSPSSLAERAKSLGMVPGGNPARLVVGEDGSITVVGEPVKATAPAPPPEKTEDDGDRGDGSAEEEAEEEADESADGNDGETDGDDR</sequence>
<name>C7MZC3_SACVD</name>
<feature type="region of interest" description="Disordered" evidence="1">
    <location>
        <begin position="112"/>
        <end position="163"/>
    </location>
</feature>
<organism evidence="3 4">
    <name type="scientific">Saccharomonospora viridis (strain ATCC 15386 / DSM 43017 / JCM 3036 / CCUG 5913 / NBRC 12207 / NCIMB 9602 / P101)</name>
    <name type="common">Thermoactinomyces viridis</name>
    <dbReference type="NCBI Taxonomy" id="471857"/>
    <lineage>
        <taxon>Bacteria</taxon>
        <taxon>Bacillati</taxon>
        <taxon>Actinomycetota</taxon>
        <taxon>Actinomycetes</taxon>
        <taxon>Pseudonocardiales</taxon>
        <taxon>Pseudonocardiaceae</taxon>
        <taxon>Saccharomonospora</taxon>
    </lineage>
</organism>
<feature type="compositionally biased region" description="Acidic residues" evidence="1">
    <location>
        <begin position="128"/>
        <end position="163"/>
    </location>
</feature>
<keyword evidence="4" id="KW-1185">Reference proteome</keyword>
<reference evidence="3 4" key="1">
    <citation type="journal article" date="2009" name="Stand. Genomic Sci.">
        <title>Complete genome sequence of Saccharomonospora viridis type strain (P101).</title>
        <authorList>
            <person name="Pati A."/>
            <person name="Sikorski J."/>
            <person name="Nolan M."/>
            <person name="Lapidus A."/>
            <person name="Copeland A."/>
            <person name="Glavina Del Rio T."/>
            <person name="Lucas S."/>
            <person name="Chen F."/>
            <person name="Tice H."/>
            <person name="Pitluck S."/>
            <person name="Cheng J.F."/>
            <person name="Chertkov O."/>
            <person name="Brettin T."/>
            <person name="Han C."/>
            <person name="Detter J.C."/>
            <person name="Kuske C."/>
            <person name="Bruce D."/>
            <person name="Goodwin L."/>
            <person name="Chain P."/>
            <person name="D'haeseleer P."/>
            <person name="Chen A."/>
            <person name="Palaniappan K."/>
            <person name="Ivanova N."/>
            <person name="Mavromatis K."/>
            <person name="Mikhailova N."/>
            <person name="Rohde M."/>
            <person name="Tindall B.J."/>
            <person name="Goker M."/>
            <person name="Bristow J."/>
            <person name="Eisen J.A."/>
            <person name="Markowitz V."/>
            <person name="Hugenholtz P."/>
            <person name="Kyrpides N.C."/>
            <person name="Klenk H.P."/>
        </authorList>
    </citation>
    <scope>NUCLEOTIDE SEQUENCE [LARGE SCALE GENOMIC DNA]</scope>
    <source>
        <strain evidence="4">ATCC 15386 / DSM 43017 / JCM 3036 / NBRC 12207 / P101</strain>
    </source>
</reference>
<keyword evidence="2" id="KW-0472">Membrane</keyword>
<feature type="transmembrane region" description="Helical" evidence="2">
    <location>
        <begin position="21"/>
        <end position="42"/>
    </location>
</feature>
<evidence type="ECO:0000256" key="1">
    <source>
        <dbReference type="SAM" id="MobiDB-lite"/>
    </source>
</evidence>
<dbReference type="Proteomes" id="UP000000841">
    <property type="component" value="Chromosome"/>
</dbReference>
<accession>C7MZC3</accession>
<dbReference type="KEGG" id="svi:Svir_24960"/>
<dbReference type="eggNOG" id="COG2919">
    <property type="taxonomic scope" value="Bacteria"/>
</dbReference>
<keyword evidence="2" id="KW-1133">Transmembrane helix</keyword>
<dbReference type="HOGENOM" id="CLU_1625874_0_0_11"/>
<gene>
    <name evidence="3" type="ordered locus">Svir_24960</name>
</gene>
<protein>
    <recommendedName>
        <fullName evidence="5">Septum formation initiator</fullName>
    </recommendedName>
</protein>
<evidence type="ECO:0000313" key="3">
    <source>
        <dbReference type="EMBL" id="ACU97490.1"/>
    </source>
</evidence>
<evidence type="ECO:0000256" key="2">
    <source>
        <dbReference type="SAM" id="Phobius"/>
    </source>
</evidence>
<evidence type="ECO:0000313" key="4">
    <source>
        <dbReference type="Proteomes" id="UP000000841"/>
    </source>
</evidence>
<dbReference type="AlphaFoldDB" id="C7MZC3"/>
<proteinExistence type="predicted"/>